<evidence type="ECO:0000256" key="12">
    <source>
        <dbReference type="RuleBase" id="RU366029"/>
    </source>
</evidence>
<sequence>MFKILLFLISCFIYQSYTDKTVESHLSAVDLERFQSIFSEAIFSDDLQTLYYAAINLKDVPARAKEHACNNLLSFYESSKLNEFEKKFYAVGIHKAVACTTKLPDNFRTTVSASLQKDSSTAQEIYFNLFTAKTLAVPVDKASADKLAKNLQTILKKDDSLNSLGYAFHISAELGAPAAFVVDRVEDAIVQADEVDGKMLQFEGGLSITALIINGAFKITKAQNKPAPITAEQAVKFASYFLSRRSVITSKGAHVLVEAIKSIAAEKSVAPICIQNFGNGQLQAESPMINIKVVDLLGQALSPSPSNIFGKVLHKADKAVLAEKVSFIARSSDKTVFSADLSTYKPARGSYAVEIAANSYTQSLSFKVLGRVKVQSLEIAVGDSDLSSAAKKHTITFPVKLAEPLTADSTQSIFVKVALSDETTNKVMQVQQAFIRLSHKETDEEIIFIADQDAARAYKFYIDIGLRGADFRYKSGDYSLDLIVGDSSLSNSFNWNIADIHLAFKKEKEIKTPTPRNQMLPEITHIFRQPEKRPSTFVSNTFTLIAAAPLLLLFILWGKIGINVSNFSFRPSVLLFHLGFGATLSIFGLFWLQLNMFETLRLLIITSIVTFLAGNRLLTKIAADKSKLQ</sequence>
<evidence type="ECO:0000256" key="8">
    <source>
        <dbReference type="ARBA" id="ARBA00022824"/>
    </source>
</evidence>
<dbReference type="PANTHER" id="PTHR12640">
    <property type="entry name" value="RIBOPHORIN II"/>
    <property type="match status" value="1"/>
</dbReference>
<feature type="domain" description="Ribophorin II N-terminal" evidence="13">
    <location>
        <begin position="26"/>
        <end position="263"/>
    </location>
</feature>
<evidence type="ECO:0000313" key="17">
    <source>
        <dbReference type="EMBL" id="CAD7091794.1"/>
    </source>
</evidence>
<dbReference type="InterPro" id="IPR056790">
    <property type="entry name" value="Ribophorin_II_C"/>
</dbReference>
<keyword evidence="9 12" id="KW-1133">Transmembrane helix</keyword>
<evidence type="ECO:0000256" key="3">
    <source>
        <dbReference type="ARBA" id="ARBA00004922"/>
    </source>
</evidence>
<evidence type="ECO:0000259" key="14">
    <source>
        <dbReference type="Pfam" id="PF23860"/>
    </source>
</evidence>
<proteinExistence type="inferred from homology"/>
<dbReference type="Pfam" id="PF23860">
    <property type="entry name" value="Ribophorin_II_3rd"/>
    <property type="match status" value="1"/>
</dbReference>
<keyword evidence="7 12" id="KW-0732">Signal</keyword>
<dbReference type="OrthoDB" id="432292at2759"/>
<dbReference type="Proteomes" id="UP000594454">
    <property type="component" value="Chromosome 6"/>
</dbReference>
<feature type="transmembrane region" description="Helical" evidence="12">
    <location>
        <begin position="574"/>
        <end position="594"/>
    </location>
</feature>
<dbReference type="GO" id="GO:0008250">
    <property type="term" value="C:oligosaccharyltransferase complex"/>
    <property type="evidence" value="ECO:0007669"/>
    <property type="project" value="UniProtKB-UniRule"/>
</dbReference>
<dbReference type="InterPro" id="IPR055373">
    <property type="entry name" value="Ribophorin_II_N"/>
</dbReference>
<dbReference type="Pfam" id="PF05817">
    <property type="entry name" value="Ribophorin_II"/>
    <property type="match status" value="1"/>
</dbReference>
<evidence type="ECO:0000256" key="7">
    <source>
        <dbReference type="ARBA" id="ARBA00022729"/>
    </source>
</evidence>
<feature type="chain" id="PRO_5031590604" description="Dolichyl-diphosphooligosaccharide--protein glycosyltransferase subunit 2" evidence="12">
    <location>
        <begin position="19"/>
        <end position="629"/>
    </location>
</feature>
<comment type="subcellular location">
    <subcellularLocation>
        <location evidence="2 12">Endoplasmic reticulum membrane</location>
        <topology evidence="2 12">Multi-pass membrane protein</topology>
    </subcellularLocation>
</comment>
<dbReference type="OMA" id="QEHETIY"/>
<keyword evidence="10 12" id="KW-0472">Membrane</keyword>
<comment type="subunit">
    <text evidence="11">Component of the oligosaccharyltransferase (OST) complex. OST exists in two different complex forms which contain common core subunits RPN1, RPN2, OST48, OST4, DAD1 and TMEM258, either STT3A or STT3B as catalytic subunits, and form-specific accessory subunits. STT3A complex assembly occurs through the formation of 3 subcomplexes. Subcomplex 1 contains RPN1 and TMEM258, subcomplex 2 contains the STT3A-specific subunits STT3A, DC2/OSTC, and KCP2 as well as the core subunit OST4, and subcomplex 3 contains RPN2, DAD1, and OST48. The STT3A complex can form stable complexes with the Sec61 complex or with both the Sec61 and TRAP complexes. Interacts with DDI2. Interacts with TMEM35A/NACHO.</text>
</comment>
<evidence type="ECO:0000256" key="5">
    <source>
        <dbReference type="ARBA" id="ARBA00017612"/>
    </source>
</evidence>
<feature type="signal peptide" evidence="12">
    <location>
        <begin position="1"/>
        <end position="18"/>
    </location>
</feature>
<evidence type="ECO:0000256" key="1">
    <source>
        <dbReference type="ARBA" id="ARBA00002791"/>
    </source>
</evidence>
<evidence type="ECO:0000259" key="13">
    <source>
        <dbReference type="Pfam" id="PF05817"/>
    </source>
</evidence>
<evidence type="ECO:0000259" key="15">
    <source>
        <dbReference type="Pfam" id="PF23861"/>
    </source>
</evidence>
<name>A0A7R8YZP6_HERIL</name>
<evidence type="ECO:0000256" key="4">
    <source>
        <dbReference type="ARBA" id="ARBA00009038"/>
    </source>
</evidence>
<feature type="transmembrane region" description="Helical" evidence="12">
    <location>
        <begin position="600"/>
        <end position="618"/>
    </location>
</feature>
<dbReference type="InterPro" id="IPR055375">
    <property type="entry name" value="Ribophorin_II_2nd"/>
</dbReference>
<reference evidence="17 18" key="1">
    <citation type="submission" date="2020-11" db="EMBL/GenBank/DDBJ databases">
        <authorList>
            <person name="Wallbank WR R."/>
            <person name="Pardo Diaz C."/>
            <person name="Kozak K."/>
            <person name="Martin S."/>
            <person name="Jiggins C."/>
            <person name="Moest M."/>
            <person name="Warren A I."/>
            <person name="Generalovic N T."/>
            <person name="Byers J.R.P. K."/>
            <person name="Montejo-Kovacevich G."/>
            <person name="Yen C E."/>
        </authorList>
    </citation>
    <scope>NUCLEOTIDE SEQUENCE [LARGE SCALE GENOMIC DNA]</scope>
</reference>
<feature type="transmembrane region" description="Helical" evidence="12">
    <location>
        <begin position="542"/>
        <end position="562"/>
    </location>
</feature>
<evidence type="ECO:0000256" key="2">
    <source>
        <dbReference type="ARBA" id="ARBA00004477"/>
    </source>
</evidence>
<dbReference type="AlphaFoldDB" id="A0A7R8YZP6"/>
<dbReference type="Pfam" id="PF25147">
    <property type="entry name" value="Ribophorin_II_C"/>
    <property type="match status" value="1"/>
</dbReference>
<comment type="pathway">
    <text evidence="3 12">Protein modification; protein glycosylation.</text>
</comment>
<gene>
    <name evidence="17" type="ORF">HERILL_LOCUS14194</name>
</gene>
<dbReference type="InParanoid" id="A0A7R8YZP6"/>
<dbReference type="PANTHER" id="PTHR12640:SF0">
    <property type="entry name" value="DOLICHYL-DIPHOSPHOOLIGOSACCHARIDE--PROTEIN GLYCOSYLTRANSFERASE SUBUNIT 2"/>
    <property type="match status" value="1"/>
</dbReference>
<feature type="domain" description="Ribophorin II C-terminal" evidence="16">
    <location>
        <begin position="527"/>
        <end position="624"/>
    </location>
</feature>
<evidence type="ECO:0000256" key="11">
    <source>
        <dbReference type="ARBA" id="ARBA00046750"/>
    </source>
</evidence>
<dbReference type="Pfam" id="PF23861">
    <property type="entry name" value="Ribophorin_II_2nd"/>
    <property type="match status" value="1"/>
</dbReference>
<feature type="domain" description="Ribophorin II third" evidence="14">
    <location>
        <begin position="376"/>
        <end position="502"/>
    </location>
</feature>
<accession>A0A7R8YZP6</accession>
<keyword evidence="18" id="KW-1185">Reference proteome</keyword>
<evidence type="ECO:0000313" key="18">
    <source>
        <dbReference type="Proteomes" id="UP000594454"/>
    </source>
</evidence>
<feature type="domain" description="Ribophorin II second" evidence="15">
    <location>
        <begin position="272"/>
        <end position="368"/>
    </location>
</feature>
<dbReference type="FunCoup" id="A0A7R8YZP6">
    <property type="interactions" value="2181"/>
</dbReference>
<evidence type="ECO:0000256" key="6">
    <source>
        <dbReference type="ARBA" id="ARBA00022692"/>
    </source>
</evidence>
<comment type="similarity">
    <text evidence="4 12">Belongs to the SWP1 family.</text>
</comment>
<dbReference type="InterPro" id="IPR008814">
    <property type="entry name" value="Swp1"/>
</dbReference>
<evidence type="ECO:0000256" key="10">
    <source>
        <dbReference type="ARBA" id="ARBA00023136"/>
    </source>
</evidence>
<dbReference type="EMBL" id="LR899014">
    <property type="protein sequence ID" value="CAD7091794.1"/>
    <property type="molecule type" value="Genomic_DNA"/>
</dbReference>
<dbReference type="InterPro" id="IPR055374">
    <property type="entry name" value="Ribophorin_II_3rd"/>
</dbReference>
<evidence type="ECO:0000256" key="9">
    <source>
        <dbReference type="ARBA" id="ARBA00022989"/>
    </source>
</evidence>
<protein>
    <recommendedName>
        <fullName evidence="5 12">Dolichyl-diphosphooligosaccharide--protein glycosyltransferase subunit 2</fullName>
    </recommendedName>
    <alternativeName>
        <fullName evidence="12">Ribophorin-2</fullName>
    </alternativeName>
</protein>
<evidence type="ECO:0000259" key="16">
    <source>
        <dbReference type="Pfam" id="PF25147"/>
    </source>
</evidence>
<comment type="function">
    <text evidence="1 12">Subunit of the oligosaccharyl transferase (OST) complex that catalyzes the initial transfer of a defined glycan (Glc(3)Man(9)GlcNAc(2) in eukaryotes) from the lipid carrier dolichol-pyrophosphate to an asparagine residue within an Asn-X-Ser/Thr consensus motif in nascent polypeptide chains, the first step in protein N-glycosylation. N-glycosylation occurs cotranslationally and the complex associates with the Sec61 complex at the channel-forming translocon complex that mediates protein translocation across the endoplasmic reticulum (ER). All subunits are required for a maximal enzyme activity.</text>
</comment>
<dbReference type="GO" id="GO:0006487">
    <property type="term" value="P:protein N-linked glycosylation"/>
    <property type="evidence" value="ECO:0007669"/>
    <property type="project" value="UniProtKB-UniRule"/>
</dbReference>
<keyword evidence="6 12" id="KW-0812">Transmembrane</keyword>
<organism evidence="17 18">
    <name type="scientific">Hermetia illucens</name>
    <name type="common">Black soldier fly</name>
    <dbReference type="NCBI Taxonomy" id="343691"/>
    <lineage>
        <taxon>Eukaryota</taxon>
        <taxon>Metazoa</taxon>
        <taxon>Ecdysozoa</taxon>
        <taxon>Arthropoda</taxon>
        <taxon>Hexapoda</taxon>
        <taxon>Insecta</taxon>
        <taxon>Pterygota</taxon>
        <taxon>Neoptera</taxon>
        <taxon>Endopterygota</taxon>
        <taxon>Diptera</taxon>
        <taxon>Brachycera</taxon>
        <taxon>Stratiomyomorpha</taxon>
        <taxon>Stratiomyidae</taxon>
        <taxon>Hermetiinae</taxon>
        <taxon>Hermetia</taxon>
    </lineage>
</organism>
<dbReference type="UniPathway" id="UPA00378"/>
<keyword evidence="8 12" id="KW-0256">Endoplasmic reticulum</keyword>